<dbReference type="Gene3D" id="3.20.20.410">
    <property type="entry name" value="Protein of unknown function UPF0759"/>
    <property type="match status" value="1"/>
</dbReference>
<organism evidence="1 2">
    <name type="scientific">Alkalibacterium subtropicum</name>
    <dbReference type="NCBI Taxonomy" id="753702"/>
    <lineage>
        <taxon>Bacteria</taxon>
        <taxon>Bacillati</taxon>
        <taxon>Bacillota</taxon>
        <taxon>Bacilli</taxon>
        <taxon>Lactobacillales</taxon>
        <taxon>Carnobacteriaceae</taxon>
        <taxon>Alkalibacterium</taxon>
    </lineage>
</organism>
<protein>
    <submittedName>
        <fullName evidence="1">Uncharacterized conserved protein YecE, DUF72 family</fullName>
    </submittedName>
</protein>
<evidence type="ECO:0000313" key="1">
    <source>
        <dbReference type="EMBL" id="SFC38413.1"/>
    </source>
</evidence>
<dbReference type="Pfam" id="PF01904">
    <property type="entry name" value="DUF72"/>
    <property type="match status" value="1"/>
</dbReference>
<dbReference type="PANTHER" id="PTHR30348">
    <property type="entry name" value="UNCHARACTERIZED PROTEIN YECE"/>
    <property type="match status" value="1"/>
</dbReference>
<sequence length="278" mass="31974">MITIGLTGWSDHPLIQRSTNKKLIEYAGHFPVVELDTSFYAIPKSETINSWIEKTPAVFQFFPKAYGVLTLHKSFQDEFTTMDEAFETYLDAFQPMFEQKKIKAFLFQFPPYFDCVKKHVNYLRYVKKQMKDLPVAVEFRHPSWFSEANKDRTLAFLKDQGWTNVVVDQPQTPNNSVPKVPEVTSPSLSVLRLHGRNYEGWLGENVTDWRAERTLYNYSKDELKAFAALVKQLETEADEVCVIFNNNSGGHAAKNAKELQDLLGLDFSGLAPKQLDLF</sequence>
<proteinExistence type="predicted"/>
<dbReference type="OrthoDB" id="9780310at2"/>
<dbReference type="STRING" id="753702.SAMN04488102_1063"/>
<name>A0A1I1IXI5_9LACT</name>
<dbReference type="PANTHER" id="PTHR30348:SF13">
    <property type="entry name" value="UPF0759 PROTEIN YUNF"/>
    <property type="match status" value="1"/>
</dbReference>
<dbReference type="EMBL" id="FOLT01000006">
    <property type="protein sequence ID" value="SFC38413.1"/>
    <property type="molecule type" value="Genomic_DNA"/>
</dbReference>
<reference evidence="2" key="1">
    <citation type="submission" date="2016-10" db="EMBL/GenBank/DDBJ databases">
        <authorList>
            <person name="Varghese N."/>
            <person name="Submissions S."/>
        </authorList>
    </citation>
    <scope>NUCLEOTIDE SEQUENCE [LARGE SCALE GENOMIC DNA]</scope>
    <source>
        <strain evidence="2">DSM 23664</strain>
    </source>
</reference>
<accession>A0A1I1IXI5</accession>
<dbReference type="InterPro" id="IPR036520">
    <property type="entry name" value="UPF0759_sf"/>
</dbReference>
<gene>
    <name evidence="1" type="ORF">SAMN04488102_1063</name>
</gene>
<dbReference type="AlphaFoldDB" id="A0A1I1IXI5"/>
<dbReference type="InterPro" id="IPR002763">
    <property type="entry name" value="DUF72"/>
</dbReference>
<dbReference type="RefSeq" id="WP_091529925.1">
    <property type="nucleotide sequence ID" value="NZ_FOLT01000006.1"/>
</dbReference>
<dbReference type="Proteomes" id="UP000199612">
    <property type="component" value="Unassembled WGS sequence"/>
</dbReference>
<dbReference type="SUPFAM" id="SSF117396">
    <property type="entry name" value="TM1631-like"/>
    <property type="match status" value="1"/>
</dbReference>
<keyword evidence="2" id="KW-1185">Reference proteome</keyword>
<evidence type="ECO:0000313" key="2">
    <source>
        <dbReference type="Proteomes" id="UP000199612"/>
    </source>
</evidence>